<feature type="compositionally biased region" description="Polar residues" evidence="2">
    <location>
        <begin position="204"/>
        <end position="214"/>
    </location>
</feature>
<evidence type="ECO:0000259" key="3">
    <source>
        <dbReference type="PROSITE" id="PS51031"/>
    </source>
</evidence>
<feature type="region of interest" description="Disordered" evidence="2">
    <location>
        <begin position="21"/>
        <end position="43"/>
    </location>
</feature>
<reference evidence="4" key="1">
    <citation type="submission" date="2025-05" db="UniProtKB">
        <authorList>
            <consortium name="EnsemblMetazoa"/>
        </authorList>
    </citation>
    <scope>IDENTIFICATION</scope>
</reference>
<dbReference type="Pfam" id="PF02944">
    <property type="entry name" value="BESS"/>
    <property type="match status" value="1"/>
</dbReference>
<keyword evidence="1" id="KW-0539">Nucleus</keyword>
<sequence length="223" mass="25199">MLFLKDTLAARPSSGNITIREKHEETNSEHNDDSNNSIHDDTQADKDEIAIEEIETVNEADNFRTPSRQKIVNEHRNRLLPTKKQKTDNIYEQLLHIEKKKLETYSARSSLAGDSDYHFVMSLLPQLKQLTPVRNMQMRVNIQQLFLNEQIYMQSGFGQVSNPQQATVPTPQISSCTTATSGSTGASVSQPINSYSTEYPEILNASSNSEQEGNSARYFHSFT</sequence>
<evidence type="ECO:0000313" key="5">
    <source>
        <dbReference type="Proteomes" id="UP001652700"/>
    </source>
</evidence>
<dbReference type="EnsemblMetazoa" id="XM_050647528.1">
    <property type="protein sequence ID" value="XP_050503485.1"/>
    <property type="gene ID" value="LOC126882559"/>
</dbReference>
<feature type="compositionally biased region" description="Polar residues" evidence="2">
    <location>
        <begin position="161"/>
        <end position="173"/>
    </location>
</feature>
<comment type="subcellular location">
    <subcellularLocation>
        <location evidence="1">Nucleus</location>
    </subcellularLocation>
</comment>
<feature type="region of interest" description="Disordered" evidence="2">
    <location>
        <begin position="204"/>
        <end position="223"/>
    </location>
</feature>
<name>A0ABM5JZX2_DIAVI</name>
<evidence type="ECO:0000313" key="4">
    <source>
        <dbReference type="EnsemblMetazoa" id="XP_050503485.1"/>
    </source>
</evidence>
<dbReference type="PROSITE" id="PS51031">
    <property type="entry name" value="BESS"/>
    <property type="match status" value="1"/>
</dbReference>
<dbReference type="GeneID" id="126882559"/>
<dbReference type="RefSeq" id="XP_050503485.1">
    <property type="nucleotide sequence ID" value="XM_050647528.1"/>
</dbReference>
<keyword evidence="5" id="KW-1185">Reference proteome</keyword>
<feature type="compositionally biased region" description="Low complexity" evidence="2">
    <location>
        <begin position="174"/>
        <end position="189"/>
    </location>
</feature>
<proteinExistence type="predicted"/>
<feature type="region of interest" description="Disordered" evidence="2">
    <location>
        <begin position="161"/>
        <end position="189"/>
    </location>
</feature>
<feature type="domain" description="BESS" evidence="3">
    <location>
        <begin position="113"/>
        <end position="152"/>
    </location>
</feature>
<evidence type="ECO:0000256" key="2">
    <source>
        <dbReference type="SAM" id="MobiDB-lite"/>
    </source>
</evidence>
<organism evidence="4 5">
    <name type="scientific">Diabrotica virgifera virgifera</name>
    <name type="common">western corn rootworm</name>
    <dbReference type="NCBI Taxonomy" id="50390"/>
    <lineage>
        <taxon>Eukaryota</taxon>
        <taxon>Metazoa</taxon>
        <taxon>Ecdysozoa</taxon>
        <taxon>Arthropoda</taxon>
        <taxon>Hexapoda</taxon>
        <taxon>Insecta</taxon>
        <taxon>Pterygota</taxon>
        <taxon>Neoptera</taxon>
        <taxon>Endopterygota</taxon>
        <taxon>Coleoptera</taxon>
        <taxon>Polyphaga</taxon>
        <taxon>Cucujiformia</taxon>
        <taxon>Chrysomeloidea</taxon>
        <taxon>Chrysomelidae</taxon>
        <taxon>Galerucinae</taxon>
        <taxon>Diabroticina</taxon>
        <taxon>Diabroticites</taxon>
        <taxon>Diabrotica</taxon>
    </lineage>
</organism>
<protein>
    <recommendedName>
        <fullName evidence="3">BESS domain-containing protein</fullName>
    </recommendedName>
</protein>
<dbReference type="Proteomes" id="UP001652700">
    <property type="component" value="Unplaced"/>
</dbReference>
<dbReference type="InterPro" id="IPR004210">
    <property type="entry name" value="BESS_motif"/>
</dbReference>
<accession>A0ABM5JZX2</accession>
<evidence type="ECO:0000256" key="1">
    <source>
        <dbReference type="PROSITE-ProRule" id="PRU00371"/>
    </source>
</evidence>